<dbReference type="Pfam" id="PF01344">
    <property type="entry name" value="Kelch_1"/>
    <property type="match status" value="2"/>
</dbReference>
<feature type="region of interest" description="Disordered" evidence="3">
    <location>
        <begin position="1"/>
        <end position="37"/>
    </location>
</feature>
<protein>
    <recommendedName>
        <fullName evidence="4">F-box domain-containing protein</fullName>
    </recommendedName>
</protein>
<feature type="domain" description="F-box" evidence="4">
    <location>
        <begin position="66"/>
        <end position="112"/>
    </location>
</feature>
<dbReference type="Proteomes" id="UP000525078">
    <property type="component" value="Unassembled WGS sequence"/>
</dbReference>
<evidence type="ECO:0000256" key="1">
    <source>
        <dbReference type="ARBA" id="ARBA00022441"/>
    </source>
</evidence>
<dbReference type="SMART" id="SM00612">
    <property type="entry name" value="Kelch"/>
    <property type="match status" value="2"/>
</dbReference>
<dbReference type="SUPFAM" id="SSF117281">
    <property type="entry name" value="Kelch motif"/>
    <property type="match status" value="1"/>
</dbReference>
<evidence type="ECO:0000259" key="4">
    <source>
        <dbReference type="PROSITE" id="PS50181"/>
    </source>
</evidence>
<sequence>GTRTSDLVKVNHRPNRSRRPSKMKPSKGLTVRDEEKNMSNKRICAPENVALNGVRSEDEKASSDDDSYLPGLPNELALQILTCLSRLDYPILACLNNKYKSLIGNEYLYKLRRQSGLTEQWIYISCSLGLWEAFDPKTRRWRNLPKMPCDYCFNCADKESLGVGTELLVFGREIPGLVVWKYSSLSHAWSKNPPLNHPRCLFGSSSYKEIGVLAGGCDPVGKIVDYAELYNSEHGTWQVLPNLNRARKLSSGFYMDGKFHVIGGMSAEGKNLNCGEVYDMKKEKWSVIENMHPRPMVGKEESTMRSPPLVAVVKNELYYADLVTNTMMKYKKSDNTWKMVKILPLRANAVEGWGVAFRGCGNKLVVIGGANHANHDNKMILMYSWEPDRDEDWSMDCIRYGVGSFVYNCAIMGC</sequence>
<evidence type="ECO:0000313" key="7">
    <source>
        <dbReference type="Proteomes" id="UP000525078"/>
    </source>
</evidence>
<dbReference type="InterPro" id="IPR001810">
    <property type="entry name" value="F-box_dom"/>
</dbReference>
<evidence type="ECO:0000313" key="6">
    <source>
        <dbReference type="EMBL" id="KAF4399015.1"/>
    </source>
</evidence>
<dbReference type="FunFam" id="2.120.10.80:FF:000007">
    <property type="entry name" value="F-box/kelch-repeat protein SKIP11"/>
    <property type="match status" value="1"/>
</dbReference>
<comment type="caution">
    <text evidence="5">The sequence shown here is derived from an EMBL/GenBank/DDBJ whole genome shotgun (WGS) entry which is preliminary data.</text>
</comment>
<dbReference type="EMBL" id="JAATIP010000065">
    <property type="protein sequence ID" value="KAF4380318.1"/>
    <property type="molecule type" value="Genomic_DNA"/>
</dbReference>
<dbReference type="Proteomes" id="UP000583929">
    <property type="component" value="Unassembled WGS sequence"/>
</dbReference>
<evidence type="ECO:0000313" key="5">
    <source>
        <dbReference type="EMBL" id="KAF4380318.1"/>
    </source>
</evidence>
<dbReference type="InterPro" id="IPR036047">
    <property type="entry name" value="F-box-like_dom_sf"/>
</dbReference>
<dbReference type="InterPro" id="IPR006652">
    <property type="entry name" value="Kelch_1"/>
</dbReference>
<organism evidence="5 7">
    <name type="scientific">Cannabis sativa</name>
    <name type="common">Hemp</name>
    <name type="synonym">Marijuana</name>
    <dbReference type="NCBI Taxonomy" id="3483"/>
    <lineage>
        <taxon>Eukaryota</taxon>
        <taxon>Viridiplantae</taxon>
        <taxon>Streptophyta</taxon>
        <taxon>Embryophyta</taxon>
        <taxon>Tracheophyta</taxon>
        <taxon>Spermatophyta</taxon>
        <taxon>Magnoliopsida</taxon>
        <taxon>eudicotyledons</taxon>
        <taxon>Gunneridae</taxon>
        <taxon>Pentapetalae</taxon>
        <taxon>rosids</taxon>
        <taxon>fabids</taxon>
        <taxon>Rosales</taxon>
        <taxon>Cannabaceae</taxon>
        <taxon>Cannabis</taxon>
    </lineage>
</organism>
<dbReference type="InterPro" id="IPR052439">
    <property type="entry name" value="F-box/Kelch-repeat"/>
</dbReference>
<accession>A0A7J6GBY0</accession>
<feature type="non-terminal residue" evidence="5">
    <location>
        <position position="1"/>
    </location>
</feature>
<evidence type="ECO:0000256" key="3">
    <source>
        <dbReference type="SAM" id="MobiDB-lite"/>
    </source>
</evidence>
<proteinExistence type="predicted"/>
<dbReference type="InterPro" id="IPR015915">
    <property type="entry name" value="Kelch-typ_b-propeller"/>
</dbReference>
<dbReference type="Gene3D" id="2.120.10.80">
    <property type="entry name" value="Kelch-type beta propeller"/>
    <property type="match status" value="1"/>
</dbReference>
<feature type="compositionally biased region" description="Basic residues" evidence="3">
    <location>
        <begin position="10"/>
        <end position="25"/>
    </location>
</feature>
<dbReference type="GO" id="GO:0005634">
    <property type="term" value="C:nucleus"/>
    <property type="evidence" value="ECO:0007669"/>
    <property type="project" value="UniProtKB-ARBA"/>
</dbReference>
<dbReference type="AlphaFoldDB" id="A0A7J6GBY0"/>
<dbReference type="PANTHER" id="PTHR46122">
    <property type="entry name" value="GALACTOSE OXIDASE/KELCH REPEAT PROTEIN-RELATED"/>
    <property type="match status" value="1"/>
</dbReference>
<dbReference type="PANTHER" id="PTHR46122:SF6">
    <property type="entry name" value="OS04G0619300 PROTEIN"/>
    <property type="match status" value="1"/>
</dbReference>
<keyword evidence="8" id="KW-1185">Reference proteome</keyword>
<name>A0A7J6GBY0_CANSA</name>
<dbReference type="EMBL" id="JAATIQ010000022">
    <property type="protein sequence ID" value="KAF4399015.1"/>
    <property type="molecule type" value="Genomic_DNA"/>
</dbReference>
<dbReference type="Pfam" id="PF00646">
    <property type="entry name" value="F-box"/>
    <property type="match status" value="1"/>
</dbReference>
<evidence type="ECO:0000313" key="8">
    <source>
        <dbReference type="Proteomes" id="UP000583929"/>
    </source>
</evidence>
<gene>
    <name evidence="5" type="ORF">F8388_024611</name>
    <name evidence="6" type="ORF">G4B88_023609</name>
</gene>
<keyword evidence="2" id="KW-0677">Repeat</keyword>
<dbReference type="PROSITE" id="PS50181">
    <property type="entry name" value="FBOX"/>
    <property type="match status" value="1"/>
</dbReference>
<keyword evidence="1" id="KW-0880">Kelch repeat</keyword>
<evidence type="ECO:0000256" key="2">
    <source>
        <dbReference type="ARBA" id="ARBA00022737"/>
    </source>
</evidence>
<reference evidence="7 8" key="1">
    <citation type="journal article" date="2020" name="bioRxiv">
        <title>Sequence and annotation of 42 cannabis genomes reveals extensive copy number variation in cannabinoid synthesis and pathogen resistance genes.</title>
        <authorList>
            <person name="Mckernan K.J."/>
            <person name="Helbert Y."/>
            <person name="Kane L.T."/>
            <person name="Ebling H."/>
            <person name="Zhang L."/>
            <person name="Liu B."/>
            <person name="Eaton Z."/>
            <person name="Mclaughlin S."/>
            <person name="Kingan S."/>
            <person name="Baybayan P."/>
            <person name="Concepcion G."/>
            <person name="Jordan M."/>
            <person name="Riva A."/>
            <person name="Barbazuk W."/>
            <person name="Harkins T."/>
        </authorList>
    </citation>
    <scope>NUCLEOTIDE SEQUENCE [LARGE SCALE GENOMIC DNA]</scope>
    <source>
        <strain evidence="7 8">cv. Jamaican Lion 4</strain>
        <strain evidence="6">Father</strain>
        <strain evidence="5">Mother</strain>
        <tissue evidence="5">Leaf</tissue>
    </source>
</reference>
<dbReference type="SUPFAM" id="SSF81383">
    <property type="entry name" value="F-box domain"/>
    <property type="match status" value="1"/>
</dbReference>